<reference evidence="1" key="3">
    <citation type="submission" date="2018-05" db="EMBL/GenBank/DDBJ databases">
        <title>OgluRS3 (Oryza glumaepatula Reference Sequence Version 3).</title>
        <authorList>
            <person name="Zhang J."/>
            <person name="Kudrna D."/>
            <person name="Lee S."/>
            <person name="Talag J."/>
            <person name="Welchert J."/>
            <person name="Wing R.A."/>
        </authorList>
    </citation>
    <scope>NUCLEOTIDE SEQUENCE [LARGE SCALE GENOMIC DNA]</scope>
</reference>
<dbReference type="Proteomes" id="UP000026961">
    <property type="component" value="Chromosome 1"/>
</dbReference>
<protein>
    <recommendedName>
        <fullName evidence="3">DUF1618 domain-containing protein</fullName>
    </recommendedName>
</protein>
<proteinExistence type="predicted"/>
<dbReference type="Gramene" id="OGLUM01G45460.1">
    <property type="protein sequence ID" value="OGLUM01G45460.1"/>
    <property type="gene ID" value="OGLUM01G45460"/>
</dbReference>
<dbReference type="InterPro" id="IPR012871">
    <property type="entry name" value="DUF1668_ORYSA"/>
</dbReference>
<name>A0A0D9YIY8_9ORYZ</name>
<dbReference type="Pfam" id="PF07893">
    <property type="entry name" value="DUF1668"/>
    <property type="match status" value="1"/>
</dbReference>
<sequence length="383" mass="42244">MSSHGGGGGGGGGKRRLYMVLDDSKHGYGFRRIDMDEYYFEADDSGDDSALERMTEYLPSRRCLRVKAPRRQAMLFKALGTKIIATHPSPTCAAIPAYDTRAQAVSAGPAWPPGEGDSTLPSCSTVFVPVGDRLYALDGGGDSGRAVSFQVLFPSGGDGWWSWSSVASAAPPPFDPSRITSYAAHPNGRAFFVSVARKDVPFFPALSRGWLWLHAGSTFCFDTESLEWTDYGCWMLPFQGQGLYDAELDAWVGICRHPDKPGRLCSSDVPAPRIRGRDSRWRVPSCKIGKDVLFCKDKERHRGVALQYMGSDSNFCLLECVEQPAATASRLMYVRMFRLKYGKDGGLRTATRGRWGRCFLLPPEASSFDVMDQKITAFLMCKT</sequence>
<dbReference type="HOGENOM" id="CLU_021283_0_0_1"/>
<evidence type="ECO:0000313" key="2">
    <source>
        <dbReference type="Proteomes" id="UP000026961"/>
    </source>
</evidence>
<evidence type="ECO:0000313" key="1">
    <source>
        <dbReference type="EnsemblPlants" id="OGLUM01G45460.1"/>
    </source>
</evidence>
<accession>A0A0D9YIY8</accession>
<organism evidence="1">
    <name type="scientific">Oryza glumipatula</name>
    <dbReference type="NCBI Taxonomy" id="40148"/>
    <lineage>
        <taxon>Eukaryota</taxon>
        <taxon>Viridiplantae</taxon>
        <taxon>Streptophyta</taxon>
        <taxon>Embryophyta</taxon>
        <taxon>Tracheophyta</taxon>
        <taxon>Spermatophyta</taxon>
        <taxon>Magnoliopsida</taxon>
        <taxon>Liliopsida</taxon>
        <taxon>Poales</taxon>
        <taxon>Poaceae</taxon>
        <taxon>BOP clade</taxon>
        <taxon>Oryzoideae</taxon>
        <taxon>Oryzeae</taxon>
        <taxon>Oryzinae</taxon>
        <taxon>Oryza</taxon>
    </lineage>
</organism>
<reference evidence="1" key="1">
    <citation type="submission" date="2013-08" db="EMBL/GenBank/DDBJ databases">
        <title>Oryza genome evolution.</title>
        <authorList>
            <person name="Wing R.A."/>
            <person name="Panaud O."/>
            <person name="Oliveira A.C."/>
        </authorList>
    </citation>
    <scope>NUCLEOTIDE SEQUENCE</scope>
</reference>
<dbReference type="AlphaFoldDB" id="A0A0D9YIY8"/>
<evidence type="ECO:0008006" key="3">
    <source>
        <dbReference type="Google" id="ProtNLM"/>
    </source>
</evidence>
<dbReference type="PANTHER" id="PTHR33085">
    <property type="entry name" value="OS12G0113100 PROTEIN-RELATED"/>
    <property type="match status" value="1"/>
</dbReference>
<keyword evidence="2" id="KW-1185">Reference proteome</keyword>
<dbReference type="PANTHER" id="PTHR33085:SF60">
    <property type="entry name" value="OS04G0422800 PROTEIN"/>
    <property type="match status" value="1"/>
</dbReference>
<dbReference type="eggNOG" id="ENOG502R6WC">
    <property type="taxonomic scope" value="Eukaryota"/>
</dbReference>
<reference evidence="1" key="2">
    <citation type="submission" date="2015-04" db="UniProtKB">
        <authorList>
            <consortium name="EnsemblPlants"/>
        </authorList>
    </citation>
    <scope>IDENTIFICATION</scope>
</reference>
<dbReference type="EnsemblPlants" id="OGLUM01G45460.1">
    <property type="protein sequence ID" value="OGLUM01G45460.1"/>
    <property type="gene ID" value="OGLUM01G45460"/>
</dbReference>